<evidence type="ECO:0000256" key="8">
    <source>
        <dbReference type="ARBA" id="ARBA00022927"/>
    </source>
</evidence>
<keyword evidence="9" id="KW-0811">Translocation</keyword>
<feature type="region of interest" description="Disordered" evidence="12">
    <location>
        <begin position="743"/>
        <end position="765"/>
    </location>
</feature>
<feature type="domain" description="Peptidase S59" evidence="13">
    <location>
        <begin position="1057"/>
        <end position="1199"/>
    </location>
</feature>
<dbReference type="Gene3D" id="3.30.1610.10">
    <property type="entry name" value="Peptidase S59, nucleoporin"/>
    <property type="match status" value="1"/>
</dbReference>
<feature type="region of interest" description="Disordered" evidence="12">
    <location>
        <begin position="173"/>
        <end position="717"/>
    </location>
</feature>
<feature type="compositionally biased region" description="Polar residues" evidence="12">
    <location>
        <begin position="544"/>
        <end position="553"/>
    </location>
</feature>
<evidence type="ECO:0000256" key="7">
    <source>
        <dbReference type="ARBA" id="ARBA00022816"/>
    </source>
</evidence>
<dbReference type="InterPro" id="IPR036903">
    <property type="entry name" value="Nup98_auto-Pept-S59_dom_sf"/>
</dbReference>
<evidence type="ECO:0000256" key="5">
    <source>
        <dbReference type="ARBA" id="ARBA00022448"/>
    </source>
</evidence>
<feature type="compositionally biased region" description="Low complexity" evidence="12">
    <location>
        <begin position="608"/>
        <end position="625"/>
    </location>
</feature>
<name>A0A0C7N484_9SACH</name>
<feature type="compositionally biased region" description="Low complexity" evidence="12">
    <location>
        <begin position="800"/>
        <end position="809"/>
    </location>
</feature>
<dbReference type="Pfam" id="PF13634">
    <property type="entry name" value="Nucleoporin_FG"/>
    <property type="match status" value="6"/>
</dbReference>
<dbReference type="PANTHER" id="PTHR23198:SF30">
    <property type="entry name" value="NUCLEOPORIN NUP100_NSP100-RELATED"/>
    <property type="match status" value="1"/>
</dbReference>
<dbReference type="InterPro" id="IPR007230">
    <property type="entry name" value="Nup98_auto-Pept-S59_dom"/>
</dbReference>
<keyword evidence="7" id="KW-0509">mRNA transport</keyword>
<dbReference type="STRING" id="1245769.A0A0C7N484"/>
<feature type="compositionally biased region" description="Polar residues" evidence="12">
    <location>
        <begin position="268"/>
        <end position="294"/>
    </location>
</feature>
<dbReference type="GO" id="GO:0006606">
    <property type="term" value="P:protein import into nucleus"/>
    <property type="evidence" value="ECO:0007669"/>
    <property type="project" value="UniProtKB-ARBA"/>
</dbReference>
<evidence type="ECO:0000256" key="12">
    <source>
        <dbReference type="SAM" id="MobiDB-lite"/>
    </source>
</evidence>
<dbReference type="Proteomes" id="UP000054304">
    <property type="component" value="Unassembled WGS sequence"/>
</dbReference>
<organism evidence="14 15">
    <name type="scientific">Lachancea lanzarotensis</name>
    <dbReference type="NCBI Taxonomy" id="1245769"/>
    <lineage>
        <taxon>Eukaryota</taxon>
        <taxon>Fungi</taxon>
        <taxon>Dikarya</taxon>
        <taxon>Ascomycota</taxon>
        <taxon>Saccharomycotina</taxon>
        <taxon>Saccharomycetes</taxon>
        <taxon>Saccharomycetales</taxon>
        <taxon>Saccharomycetaceae</taxon>
        <taxon>Lachancea</taxon>
    </lineage>
</organism>
<dbReference type="InterPro" id="IPR037665">
    <property type="entry name" value="Nucleoporin_S59-like"/>
</dbReference>
<feature type="compositionally biased region" description="Low complexity" evidence="12">
    <location>
        <begin position="186"/>
        <end position="213"/>
    </location>
</feature>
<dbReference type="GO" id="GO:0034398">
    <property type="term" value="P:telomere tethering at nuclear periphery"/>
    <property type="evidence" value="ECO:0007669"/>
    <property type="project" value="TreeGrafter"/>
</dbReference>
<gene>
    <name evidence="14" type="ORF">LALA0_S06e03554g</name>
</gene>
<sequence length="1202" mass="121470">MFGSTAPAFGSNTSQTSSSPFGTGSSQPANNASSGFGGFGTMSQNNTNAGAVGTGSGSGLFGMSSNNNGGGTLGNGTAGPNSGPFGQATPAAGNNAPSLFGASSLSSNSGLNLQQGSGTAIKPFSAYTEKDATTGVNNVFQSISCMPEYRNYSFEELRFQDYQANRRFASNAPTAATGVSSPFGANPSNSPFNNTNSMSSFGSVGNNTNTNTNAGGGLFGQNAAAPGTGATSSFGQPSNSMFGNTAQNNTSNSPFGMNKPASSGGLFGQTSATGANTSGGMFGQTANTPNQNSGGLFGQNNNTGNIGTGGLFGASNQNQQSGGLFGNNSNTGGSLFGQNNQNKNAPFGSTNTTATGNGLFGQTNATTANSPFGQQTQQSSGGLFGSKPANSGGMFGANSSTPAAGTGGLFGQSNASNSPFGQTNNTPGGAAFGQNQAQNQGSFGGSGLFGQSNTNTTSGGLFGQNNNANANTGSGLFGQNNANNSGGLFGQQNAATNPPFGQSSSGFSSFGQQQPQNQQNSSLFGAKPAGTTGGGLFGSGNNTASSGFGQNTNTGGGLFGQNTNTNTSGNTGGLFGQNNTSNIGGGQFGQNSNQQQQPQQQSGGGLFGQNNNQQNQGGLFGQSNNTGGGLFGQNNNQQPSGGGLFGAKPASTSLGGQFGQASGQQQQQQQGGGLFGQANNQSNTGGLFGNKPAAPTGGLFNQNSSTGATGGGLFGQSNAGASNTSSLGSGGLFGNKPATGSNTGGGLFGSKPAGQSSGGLFGAKPAENASSGGLFGSKPAGNGLSFNSGNNASVSGGLFGNQQNQQQGMQPPPPAAQQTSMNPYGTNELFSRVIVPDSITKPIKPSATKLNADLKKKASLSGAYRLAPKPLFIQKSAISAPVMRLGSSASDKSLHGVGNIAGSSTESLGRELQHQNNSPSFTNESDELILASNDTLFNPDKKSFKNLIINRKKMEDSAKKDDDQVLRITFASEKNESQDKNGALFASAPENDRKATPLLAGDSGKLAFTDNHTTKTPIGKSTAPQAENLAPATGDVTKADGFQRKLGVLGDDVSFEDDGYYISPSLESLPSMTLLQLRKVNGLTIGHKDYGKVEFLEPVDLTNTSLPALCGQIVVFEPRSCSVYPNGSEIPPRGQGLNVRARISQYGCYPQDKATREPIKNPNHPIIKRHINRLKAIPGTKFESYNPQLGTWVFTTDSPAGN</sequence>
<keyword evidence="5" id="KW-0813">Transport</keyword>
<dbReference type="GO" id="GO:0008139">
    <property type="term" value="F:nuclear localization sequence binding"/>
    <property type="evidence" value="ECO:0007669"/>
    <property type="project" value="TreeGrafter"/>
</dbReference>
<evidence type="ECO:0000256" key="9">
    <source>
        <dbReference type="ARBA" id="ARBA00023010"/>
    </source>
</evidence>
<evidence type="ECO:0000313" key="15">
    <source>
        <dbReference type="Proteomes" id="UP000054304"/>
    </source>
</evidence>
<feature type="compositionally biased region" description="Low complexity" evidence="12">
    <location>
        <begin position="428"/>
        <end position="441"/>
    </location>
</feature>
<accession>A0A0C7N484</accession>
<keyword evidence="8" id="KW-0653">Protein transport</keyword>
<feature type="compositionally biased region" description="Gly residues" evidence="12">
    <location>
        <begin position="68"/>
        <end position="77"/>
    </location>
</feature>
<dbReference type="GO" id="GO:0044614">
    <property type="term" value="C:nuclear pore cytoplasmic filaments"/>
    <property type="evidence" value="ECO:0007669"/>
    <property type="project" value="TreeGrafter"/>
</dbReference>
<evidence type="ECO:0000259" key="13">
    <source>
        <dbReference type="PROSITE" id="PS51434"/>
    </source>
</evidence>
<reference evidence="14 15" key="1">
    <citation type="submission" date="2014-12" db="EMBL/GenBank/DDBJ databases">
        <authorList>
            <person name="Neuveglise Cecile"/>
        </authorList>
    </citation>
    <scope>NUCLEOTIDE SEQUENCE [LARGE SCALE GENOMIC DNA]</scope>
    <source>
        <strain evidence="14 15">CBS 12615</strain>
    </source>
</reference>
<evidence type="ECO:0000313" key="14">
    <source>
        <dbReference type="EMBL" id="CEP62776.1"/>
    </source>
</evidence>
<evidence type="ECO:0000256" key="6">
    <source>
        <dbReference type="ARBA" id="ARBA00022737"/>
    </source>
</evidence>
<dbReference type="InterPro" id="IPR025574">
    <property type="entry name" value="Nucleoporin_FG_rpt"/>
</dbReference>
<protein>
    <submittedName>
        <fullName evidence="14">LALA0S06e03554g1_1</fullName>
    </submittedName>
</protein>
<dbReference type="HOGENOM" id="CLU_011051_0_0_1"/>
<dbReference type="OrthoDB" id="3797628at2759"/>
<feature type="region of interest" description="Disordered" evidence="12">
    <location>
        <begin position="1"/>
        <end position="41"/>
    </location>
</feature>
<feature type="compositionally biased region" description="Polar residues" evidence="12">
    <location>
        <begin position="229"/>
        <end position="255"/>
    </location>
</feature>
<feature type="compositionally biased region" description="Low complexity" evidence="12">
    <location>
        <begin position="560"/>
        <end position="569"/>
    </location>
</feature>
<feature type="compositionally biased region" description="Polar residues" evidence="12">
    <location>
        <begin position="454"/>
        <end position="496"/>
    </location>
</feature>
<feature type="region of interest" description="Disordered" evidence="12">
    <location>
        <begin position="1002"/>
        <end position="1026"/>
    </location>
</feature>
<dbReference type="GeneID" id="34686253"/>
<comment type="subcellular location">
    <subcellularLocation>
        <location evidence="1">Nucleus membrane</location>
        <topology evidence="1">Peripheral membrane protein</topology>
        <orientation evidence="1">Cytoplasmic side</orientation>
    </subcellularLocation>
    <subcellularLocation>
        <location evidence="3">Nucleus membrane</location>
        <topology evidence="3">Peripheral membrane protein</topology>
        <orientation evidence="3">Nucleoplasmic side</orientation>
    </subcellularLocation>
    <subcellularLocation>
        <location evidence="2">Nucleus</location>
        <location evidence="2">Nuclear pore complex</location>
    </subcellularLocation>
</comment>
<comment type="similarity">
    <text evidence="4">Belongs to the nucleoporin GLFG family.</text>
</comment>
<evidence type="ECO:0000256" key="10">
    <source>
        <dbReference type="ARBA" id="ARBA00023132"/>
    </source>
</evidence>
<feature type="compositionally biased region" description="Low complexity" evidence="12">
    <location>
        <begin position="497"/>
        <end position="522"/>
    </location>
</feature>
<evidence type="ECO:0000256" key="2">
    <source>
        <dbReference type="ARBA" id="ARBA00004567"/>
    </source>
</evidence>
<evidence type="ECO:0000256" key="11">
    <source>
        <dbReference type="ARBA" id="ARBA00023242"/>
    </source>
</evidence>
<feature type="compositionally biased region" description="Low complexity" evidence="12">
    <location>
        <begin position="653"/>
        <end position="669"/>
    </location>
</feature>
<proteinExistence type="inferred from homology"/>
<dbReference type="GO" id="GO:0031965">
    <property type="term" value="C:nuclear membrane"/>
    <property type="evidence" value="ECO:0007669"/>
    <property type="project" value="UniProtKB-SubCell"/>
</dbReference>
<dbReference type="PANTHER" id="PTHR23198">
    <property type="entry name" value="NUCLEOPORIN"/>
    <property type="match status" value="1"/>
</dbReference>
<dbReference type="FunFam" id="1.10.10.2360:FF:000001">
    <property type="entry name" value="Nuclear pore complex protein Nup98-Nup96"/>
    <property type="match status" value="1"/>
</dbReference>
<dbReference type="GO" id="GO:0044613">
    <property type="term" value="C:nuclear pore central transport channel"/>
    <property type="evidence" value="ECO:0007669"/>
    <property type="project" value="UniProtKB-ARBA"/>
</dbReference>
<dbReference type="FunFam" id="3.30.1610.10:FF:000003">
    <property type="entry name" value="Nucleoporin SONB, putative"/>
    <property type="match status" value="1"/>
</dbReference>
<evidence type="ECO:0000256" key="4">
    <source>
        <dbReference type="ARBA" id="ARBA00008926"/>
    </source>
</evidence>
<dbReference type="Gene3D" id="1.10.10.2360">
    <property type="match status" value="1"/>
</dbReference>
<evidence type="ECO:0000256" key="1">
    <source>
        <dbReference type="ARBA" id="ARBA00004335"/>
    </source>
</evidence>
<feature type="compositionally biased region" description="Polar residues" evidence="12">
    <location>
        <begin position="314"/>
        <end position="381"/>
    </location>
</feature>
<dbReference type="GO" id="GO:0003723">
    <property type="term" value="F:RNA binding"/>
    <property type="evidence" value="ECO:0007669"/>
    <property type="project" value="TreeGrafter"/>
</dbReference>
<dbReference type="Pfam" id="PF04096">
    <property type="entry name" value="Nucleoporin2"/>
    <property type="match status" value="1"/>
</dbReference>
<dbReference type="AlphaFoldDB" id="A0A0C7N484"/>
<dbReference type="SUPFAM" id="SSF82215">
    <property type="entry name" value="C-terminal autoproteolytic domain of nucleoporin nup98"/>
    <property type="match status" value="1"/>
</dbReference>
<dbReference type="GO" id="GO:0000973">
    <property type="term" value="P:post-transcriptional tethering of RNA polymerase II gene DNA at nuclear periphery"/>
    <property type="evidence" value="ECO:0007669"/>
    <property type="project" value="TreeGrafter"/>
</dbReference>
<keyword evidence="15" id="KW-1185">Reference proteome</keyword>
<evidence type="ECO:0000256" key="3">
    <source>
        <dbReference type="ARBA" id="ARBA00004620"/>
    </source>
</evidence>
<feature type="compositionally biased region" description="Low complexity" evidence="12">
    <location>
        <begin position="589"/>
        <end position="601"/>
    </location>
</feature>
<dbReference type="GO" id="GO:0017056">
    <property type="term" value="F:structural constituent of nuclear pore"/>
    <property type="evidence" value="ECO:0007669"/>
    <property type="project" value="InterPro"/>
</dbReference>
<feature type="compositionally biased region" description="Polar residues" evidence="12">
    <location>
        <begin position="10"/>
        <end position="34"/>
    </location>
</feature>
<keyword evidence="11" id="KW-0539">Nucleus</keyword>
<feature type="compositionally biased region" description="Polar residues" evidence="12">
    <location>
        <begin position="411"/>
        <end position="427"/>
    </location>
</feature>
<keyword evidence="10" id="KW-0906">Nuclear pore complex</keyword>
<dbReference type="GO" id="GO:0006406">
    <property type="term" value="P:mRNA export from nucleus"/>
    <property type="evidence" value="ECO:0007669"/>
    <property type="project" value="UniProtKB-ARBA"/>
</dbReference>
<feature type="region of interest" description="Disordered" evidence="12">
    <location>
        <begin position="63"/>
        <end position="94"/>
    </location>
</feature>
<dbReference type="RefSeq" id="XP_022628999.1">
    <property type="nucleotide sequence ID" value="XM_022771836.1"/>
</dbReference>
<keyword evidence="6" id="KW-0677">Repeat</keyword>
<dbReference type="PROSITE" id="PS51434">
    <property type="entry name" value="NUP_C"/>
    <property type="match status" value="1"/>
</dbReference>
<feature type="region of interest" description="Disordered" evidence="12">
    <location>
        <begin position="793"/>
        <end position="823"/>
    </location>
</feature>
<dbReference type="EMBL" id="LN736365">
    <property type="protein sequence ID" value="CEP62776.1"/>
    <property type="molecule type" value="Genomic_DNA"/>
</dbReference>